<dbReference type="SUPFAM" id="SSF48350">
    <property type="entry name" value="GTPase activation domain, GAP"/>
    <property type="match status" value="1"/>
</dbReference>
<feature type="compositionally biased region" description="Pro residues" evidence="2">
    <location>
        <begin position="1"/>
        <end position="10"/>
    </location>
</feature>
<protein>
    <submittedName>
        <fullName evidence="4">Rho GTPase activator</fullName>
    </submittedName>
</protein>
<proteinExistence type="predicted"/>
<name>A0A1B9I474_9TREE</name>
<accession>A0A1B9I474</accession>
<dbReference type="GO" id="GO:0060237">
    <property type="term" value="P:regulation of fungal-type cell wall organization"/>
    <property type="evidence" value="ECO:0007669"/>
    <property type="project" value="TreeGrafter"/>
</dbReference>
<dbReference type="Pfam" id="PF00620">
    <property type="entry name" value="RhoGAP"/>
    <property type="match status" value="1"/>
</dbReference>
<feature type="region of interest" description="Disordered" evidence="2">
    <location>
        <begin position="305"/>
        <end position="409"/>
    </location>
</feature>
<feature type="region of interest" description="Disordered" evidence="2">
    <location>
        <begin position="428"/>
        <end position="481"/>
    </location>
</feature>
<dbReference type="PANTHER" id="PTHR15228:SF25">
    <property type="entry name" value="F-BAR DOMAIN-CONTAINING PROTEIN"/>
    <property type="match status" value="1"/>
</dbReference>
<dbReference type="OrthoDB" id="3196451at2759"/>
<evidence type="ECO:0000313" key="4">
    <source>
        <dbReference type="EMBL" id="OCF50309.1"/>
    </source>
</evidence>
<dbReference type="PANTHER" id="PTHR15228">
    <property type="entry name" value="SPERMATHECAL PHYSIOLOGY VARIANT"/>
    <property type="match status" value="1"/>
</dbReference>
<reference evidence="4" key="2">
    <citation type="submission" date="2016-07" db="EMBL/GenBank/DDBJ databases">
        <title>Evolution of pathogenesis and genome organization in the Tremellales.</title>
        <authorList>
            <person name="Cuomo C."/>
            <person name="Litvintseva A."/>
            <person name="Heitman J."/>
            <person name="Chen Y."/>
            <person name="Sun S."/>
            <person name="Springer D."/>
            <person name="Dromer F."/>
            <person name="Young S."/>
            <person name="Zeng Q."/>
            <person name="Chapman S."/>
            <person name="Gujja S."/>
            <person name="Saif S."/>
            <person name="Birren B."/>
        </authorList>
    </citation>
    <scope>NUCLEOTIDE SEQUENCE</scope>
    <source>
        <strain evidence="4">CBS 10737</strain>
    </source>
</reference>
<feature type="compositionally biased region" description="Low complexity" evidence="2">
    <location>
        <begin position="354"/>
        <end position="371"/>
    </location>
</feature>
<dbReference type="InterPro" id="IPR051025">
    <property type="entry name" value="RhoGAP"/>
</dbReference>
<feature type="domain" description="Rho-GAP" evidence="3">
    <location>
        <begin position="108"/>
        <end position="299"/>
    </location>
</feature>
<dbReference type="GO" id="GO:0005096">
    <property type="term" value="F:GTPase activator activity"/>
    <property type="evidence" value="ECO:0007669"/>
    <property type="project" value="UniProtKB-KW"/>
</dbReference>
<dbReference type="Gene3D" id="1.10.555.10">
    <property type="entry name" value="Rho GTPase activation protein"/>
    <property type="match status" value="1"/>
</dbReference>
<dbReference type="EMBL" id="KI894010">
    <property type="protein sequence ID" value="OCF50309.1"/>
    <property type="molecule type" value="Genomic_DNA"/>
</dbReference>
<dbReference type="GO" id="GO:0007165">
    <property type="term" value="P:signal transduction"/>
    <property type="evidence" value="ECO:0007669"/>
    <property type="project" value="InterPro"/>
</dbReference>
<dbReference type="STRING" id="1296096.A0A1B9I474"/>
<reference evidence="4" key="1">
    <citation type="submission" date="2013-07" db="EMBL/GenBank/DDBJ databases">
        <title>The Genome Sequence of Cryptococcus pinus CBS10737.</title>
        <authorList>
            <consortium name="The Broad Institute Genome Sequencing Platform"/>
            <person name="Cuomo C."/>
            <person name="Litvintseva A."/>
            <person name="Chen Y."/>
            <person name="Heitman J."/>
            <person name="Sun S."/>
            <person name="Springer D."/>
            <person name="Dromer F."/>
            <person name="Young S.K."/>
            <person name="Zeng Q."/>
            <person name="Gargeya S."/>
            <person name="Fitzgerald M."/>
            <person name="Abouelleil A."/>
            <person name="Alvarado L."/>
            <person name="Berlin A.M."/>
            <person name="Chapman S.B."/>
            <person name="Dewar J."/>
            <person name="Goldberg J."/>
            <person name="Griggs A."/>
            <person name="Gujja S."/>
            <person name="Hansen M."/>
            <person name="Howarth C."/>
            <person name="Imamovic A."/>
            <person name="Larimer J."/>
            <person name="McCowan C."/>
            <person name="Murphy C."/>
            <person name="Pearson M."/>
            <person name="Priest M."/>
            <person name="Roberts A."/>
            <person name="Saif S."/>
            <person name="Shea T."/>
            <person name="Sykes S."/>
            <person name="Wortman J."/>
            <person name="Nusbaum C."/>
            <person name="Birren B."/>
        </authorList>
    </citation>
    <scope>NUCLEOTIDE SEQUENCE [LARGE SCALE GENOMIC DNA]</scope>
    <source>
        <strain evidence="4">CBS 10737</strain>
    </source>
</reference>
<dbReference type="InterPro" id="IPR000198">
    <property type="entry name" value="RhoGAP_dom"/>
</dbReference>
<dbReference type="GO" id="GO:0005938">
    <property type="term" value="C:cell cortex"/>
    <property type="evidence" value="ECO:0007669"/>
    <property type="project" value="TreeGrafter"/>
</dbReference>
<evidence type="ECO:0000256" key="1">
    <source>
        <dbReference type="ARBA" id="ARBA00022468"/>
    </source>
</evidence>
<sequence>MVSARPPPNPARGRVPYPSAATYVPGDTDNSPTYLGVTSEPIQKTTSRDSERERRVQGLKNWWKGFREHEKLERAEFSRGNKRGVFGEPLSESIEYASVQVSTSGPDGSLYVWGVIPVVVAKCGLYLKENATGIEGTFRVSGSAKRMRDLQTVFDTPPKYGKNIDWKTLPYTTHDVATIFRRFLTQMPESIIPFDFYEDFRSLLSSHRSGHLSADETIASYKSLIQALPRINLYLLLYVLDLLSVFARKADQNLMTAPNLALIFQPGVLSHPLHQMRPKEHVLSQQVLEFLIEHQDHFLLGMELKPKKQRKEKAPVPQPPPLVKADSDLMLPSDSDDEAPAGGYYVIEGPGRPTSPASPSSQPSSSLPNISANLLPSPPVKSKIVPSDLMEMSESDEEAPPGGYEVRTGDPASARAALLAKAHLLNQAPTVQRPTSNQAPIRSAALPTVASGSTLARRRTVPSRAPGEAVPRTRRSTKEAP</sequence>
<feature type="compositionally biased region" description="Low complexity" evidence="2">
    <location>
        <begin position="380"/>
        <end position="390"/>
    </location>
</feature>
<dbReference type="AlphaFoldDB" id="A0A1B9I474"/>
<dbReference type="PROSITE" id="PS50238">
    <property type="entry name" value="RHOGAP"/>
    <property type="match status" value="1"/>
</dbReference>
<feature type="region of interest" description="Disordered" evidence="2">
    <location>
        <begin position="1"/>
        <end position="53"/>
    </location>
</feature>
<keyword evidence="1" id="KW-0343">GTPase activation</keyword>
<feature type="compositionally biased region" description="Polar residues" evidence="2">
    <location>
        <begin position="429"/>
        <end position="440"/>
    </location>
</feature>
<organism evidence="4">
    <name type="scientific">Kwoniella pini CBS 10737</name>
    <dbReference type="NCBI Taxonomy" id="1296096"/>
    <lineage>
        <taxon>Eukaryota</taxon>
        <taxon>Fungi</taxon>
        <taxon>Dikarya</taxon>
        <taxon>Basidiomycota</taxon>
        <taxon>Agaricomycotina</taxon>
        <taxon>Tremellomycetes</taxon>
        <taxon>Tremellales</taxon>
        <taxon>Cryptococcaceae</taxon>
        <taxon>Kwoniella</taxon>
    </lineage>
</organism>
<evidence type="ECO:0000259" key="3">
    <source>
        <dbReference type="PROSITE" id="PS50238"/>
    </source>
</evidence>
<dbReference type="SMART" id="SM00324">
    <property type="entry name" value="RhoGAP"/>
    <property type="match status" value="1"/>
</dbReference>
<gene>
    <name evidence="4" type="ORF">I206_03628</name>
</gene>
<evidence type="ECO:0000256" key="2">
    <source>
        <dbReference type="SAM" id="MobiDB-lite"/>
    </source>
</evidence>
<dbReference type="InterPro" id="IPR008936">
    <property type="entry name" value="Rho_GTPase_activation_prot"/>
</dbReference>